<protein>
    <recommendedName>
        <fullName evidence="2">histidine kinase</fullName>
        <ecNumber evidence="2">2.7.13.3</ecNumber>
    </recommendedName>
</protein>
<feature type="domain" description="Histidine kinase" evidence="7">
    <location>
        <begin position="55"/>
        <end position="165"/>
    </location>
</feature>
<dbReference type="Pfam" id="PF00512">
    <property type="entry name" value="HisKA"/>
    <property type="match status" value="1"/>
</dbReference>
<dbReference type="InterPro" id="IPR003661">
    <property type="entry name" value="HisK_dim/P_dom"/>
</dbReference>
<keyword evidence="5 8" id="KW-0418">Kinase</keyword>
<dbReference type="PROSITE" id="PS50109">
    <property type="entry name" value="HIS_KIN"/>
    <property type="match status" value="1"/>
</dbReference>
<comment type="caution">
    <text evidence="8">The sequence shown here is derived from an EMBL/GenBank/DDBJ whole genome shotgun (WGS) entry which is preliminary data.</text>
</comment>
<accession>A0A0P9CCN3</accession>
<evidence type="ECO:0000256" key="5">
    <source>
        <dbReference type="ARBA" id="ARBA00022777"/>
    </source>
</evidence>
<dbReference type="PANTHER" id="PTHR43711:SF31">
    <property type="entry name" value="HISTIDINE KINASE"/>
    <property type="match status" value="1"/>
</dbReference>
<reference evidence="8 9" key="1">
    <citation type="submission" date="2015-09" db="EMBL/GenBank/DDBJ databases">
        <title>Draft genome sequence of Kouleothrix aurantiaca JCM 19913.</title>
        <authorList>
            <person name="Hemp J."/>
        </authorList>
    </citation>
    <scope>NUCLEOTIDE SEQUENCE [LARGE SCALE GENOMIC DNA]</scope>
    <source>
        <strain evidence="8 9">COM-B</strain>
    </source>
</reference>
<dbReference type="InterPro" id="IPR005467">
    <property type="entry name" value="His_kinase_dom"/>
</dbReference>
<dbReference type="AlphaFoldDB" id="A0A0P9CCN3"/>
<dbReference type="InterPro" id="IPR050736">
    <property type="entry name" value="Sensor_HK_Regulatory"/>
</dbReference>
<evidence type="ECO:0000259" key="7">
    <source>
        <dbReference type="PROSITE" id="PS50109"/>
    </source>
</evidence>
<evidence type="ECO:0000256" key="3">
    <source>
        <dbReference type="ARBA" id="ARBA00022553"/>
    </source>
</evidence>
<dbReference type="EC" id="2.7.13.3" evidence="2"/>
<dbReference type="InterPro" id="IPR036097">
    <property type="entry name" value="HisK_dim/P_sf"/>
</dbReference>
<dbReference type="Gene3D" id="1.10.287.130">
    <property type="match status" value="1"/>
</dbReference>
<dbReference type="PANTHER" id="PTHR43711">
    <property type="entry name" value="TWO-COMPONENT HISTIDINE KINASE"/>
    <property type="match status" value="1"/>
</dbReference>
<dbReference type="Proteomes" id="UP000050509">
    <property type="component" value="Unassembled WGS sequence"/>
</dbReference>
<evidence type="ECO:0000313" key="8">
    <source>
        <dbReference type="EMBL" id="KPV43316.1"/>
    </source>
</evidence>
<dbReference type="CDD" id="cd00082">
    <property type="entry name" value="HisKA"/>
    <property type="match status" value="1"/>
</dbReference>
<dbReference type="EMBL" id="LJCR01003773">
    <property type="protein sequence ID" value="KPV43316.1"/>
    <property type="molecule type" value="Genomic_DNA"/>
</dbReference>
<evidence type="ECO:0000256" key="2">
    <source>
        <dbReference type="ARBA" id="ARBA00012438"/>
    </source>
</evidence>
<proteinExistence type="predicted"/>
<keyword evidence="4" id="KW-0808">Transferase</keyword>
<dbReference type="GO" id="GO:0000155">
    <property type="term" value="F:phosphorelay sensor kinase activity"/>
    <property type="evidence" value="ECO:0007669"/>
    <property type="project" value="InterPro"/>
</dbReference>
<sequence>MQTITLRLRDPHQELDVLSVPTRDSMGQLTGRLWLVSDVTRERESDRLKSEFISVVSHELRTPLTSILGYTELLLAREFAPAEQREFVKTVYNEANHLSQMVEDMLGISRLEAGTVKLNQWVVSVRQLINEMTAQLSHHLSTRHRMVIDIPDQIPPAYIDRDKIK</sequence>
<keyword evidence="3" id="KW-0597">Phosphoprotein</keyword>
<evidence type="ECO:0000256" key="6">
    <source>
        <dbReference type="ARBA" id="ARBA00023012"/>
    </source>
</evidence>
<evidence type="ECO:0000256" key="1">
    <source>
        <dbReference type="ARBA" id="ARBA00000085"/>
    </source>
</evidence>
<feature type="non-terminal residue" evidence="8">
    <location>
        <position position="165"/>
    </location>
</feature>
<keyword evidence="9" id="KW-1185">Reference proteome</keyword>
<organism evidence="8 9">
    <name type="scientific">Kouleothrix aurantiaca</name>
    <dbReference type="NCBI Taxonomy" id="186479"/>
    <lineage>
        <taxon>Bacteria</taxon>
        <taxon>Bacillati</taxon>
        <taxon>Chloroflexota</taxon>
        <taxon>Chloroflexia</taxon>
        <taxon>Chloroflexales</taxon>
        <taxon>Roseiflexineae</taxon>
        <taxon>Roseiflexaceae</taxon>
        <taxon>Kouleothrix</taxon>
    </lineage>
</organism>
<dbReference type="SUPFAM" id="SSF47384">
    <property type="entry name" value="Homodimeric domain of signal transducing histidine kinase"/>
    <property type="match status" value="1"/>
</dbReference>
<evidence type="ECO:0000313" key="9">
    <source>
        <dbReference type="Proteomes" id="UP000050509"/>
    </source>
</evidence>
<dbReference type="SMART" id="SM00388">
    <property type="entry name" value="HisKA"/>
    <property type="match status" value="1"/>
</dbReference>
<evidence type="ECO:0000256" key="4">
    <source>
        <dbReference type="ARBA" id="ARBA00022679"/>
    </source>
</evidence>
<dbReference type="FunFam" id="1.10.287.130:FF:000001">
    <property type="entry name" value="Two-component sensor histidine kinase"/>
    <property type="match status" value="1"/>
</dbReference>
<gene>
    <name evidence="8" type="ORF">SE17_44330</name>
</gene>
<keyword evidence="6" id="KW-0902">Two-component regulatory system</keyword>
<comment type="catalytic activity">
    <reaction evidence="1">
        <text>ATP + protein L-histidine = ADP + protein N-phospho-L-histidine.</text>
        <dbReference type="EC" id="2.7.13.3"/>
    </reaction>
</comment>
<name>A0A0P9CCN3_9CHLR</name>